<evidence type="ECO:0000313" key="2">
    <source>
        <dbReference type="EMBL" id="CCD13356.1"/>
    </source>
</evidence>
<reference evidence="2 3" key="2">
    <citation type="journal article" date="2012" name="Proc. Natl. Acad. Sci. U.S.A.">
        <title>Antigenic diversity is generated by distinct evolutionary mechanisms in African trypanosome species.</title>
        <authorList>
            <person name="Jackson A.P."/>
            <person name="Berry A."/>
            <person name="Aslett M."/>
            <person name="Allison H.C."/>
            <person name="Burton P."/>
            <person name="Vavrova-Anderson J."/>
            <person name="Brown R."/>
            <person name="Browne H."/>
            <person name="Corton N."/>
            <person name="Hauser H."/>
            <person name="Gamble J."/>
            <person name="Gilderthorp R."/>
            <person name="Marcello L."/>
            <person name="McQuillan J."/>
            <person name="Otto T.D."/>
            <person name="Quail M.A."/>
            <person name="Sanders M.J."/>
            <person name="van Tonder A."/>
            <person name="Ginger M.L."/>
            <person name="Field M.C."/>
            <person name="Barry J.D."/>
            <person name="Hertz-Fowler C."/>
            <person name="Berriman M."/>
        </authorList>
    </citation>
    <scope>NUCLEOTIDE SEQUENCE [LARGE SCALE GENOMIC DNA]</scope>
    <source>
        <strain evidence="2 3">IL3000</strain>
    </source>
</reference>
<reference evidence="3" key="1">
    <citation type="submission" date="2011-07" db="EMBL/GenBank/DDBJ databases">
        <title>Divergent evolution of antigenic variation in African trypanosomes.</title>
        <authorList>
            <person name="Jackson A.P."/>
            <person name="Berry A."/>
            <person name="Allison H.C."/>
            <person name="Burton P."/>
            <person name="Anderson J."/>
            <person name="Aslett M."/>
            <person name="Brown R."/>
            <person name="Corton N."/>
            <person name="Harris D."/>
            <person name="Hauser H."/>
            <person name="Gamble J."/>
            <person name="Gilderthorp R."/>
            <person name="McQuillan J."/>
            <person name="Quail M.A."/>
            <person name="Sanders M."/>
            <person name="Van Tonder A."/>
            <person name="Ginger M.L."/>
            <person name="Donelson J.E."/>
            <person name="Field M.C."/>
            <person name="Barry J.D."/>
            <person name="Berriman M."/>
            <person name="Hertz-Fowler C."/>
        </authorList>
    </citation>
    <scope>NUCLEOTIDE SEQUENCE [LARGE SCALE GENOMIC DNA]</scope>
    <source>
        <strain evidence="3">IL3000</strain>
    </source>
</reference>
<evidence type="ECO:0000313" key="3">
    <source>
        <dbReference type="Proteomes" id="UP000000702"/>
    </source>
</evidence>
<dbReference type="AlphaFoldDB" id="F9W830"/>
<name>F9W830_TRYCI</name>
<protein>
    <submittedName>
        <fullName evidence="2">WGS project CAEQ00000000 data, annotated contig 1695</fullName>
    </submittedName>
</protein>
<sequence>MCVTRKKESRMGFKHAPACSLVTVQSICSLFFFFFTKKKTNFSSSPLTMPLYYLSLPLSIPFMRFSDFRSSLITRVDGYAGAAWPGWSWWRLCFSQRNLWGSDGNNLEGVVLADYPFEIFIFIHFVFPFFFPLSFGICLFLFFFTFLSWLTLL</sequence>
<accession>F9W830</accession>
<evidence type="ECO:0000256" key="1">
    <source>
        <dbReference type="SAM" id="Phobius"/>
    </source>
</evidence>
<organism evidence="2 3">
    <name type="scientific">Trypanosoma congolense (strain IL3000)</name>
    <dbReference type="NCBI Taxonomy" id="1068625"/>
    <lineage>
        <taxon>Eukaryota</taxon>
        <taxon>Discoba</taxon>
        <taxon>Euglenozoa</taxon>
        <taxon>Kinetoplastea</taxon>
        <taxon>Metakinetoplastina</taxon>
        <taxon>Trypanosomatida</taxon>
        <taxon>Trypanosomatidae</taxon>
        <taxon>Trypanosoma</taxon>
        <taxon>Nannomonas</taxon>
    </lineage>
</organism>
<keyword evidence="1" id="KW-0472">Membrane</keyword>
<dbReference type="EMBL" id="CAEQ01001125">
    <property type="protein sequence ID" value="CCD13356.1"/>
    <property type="molecule type" value="Genomic_DNA"/>
</dbReference>
<feature type="transmembrane region" description="Helical" evidence="1">
    <location>
        <begin position="125"/>
        <end position="150"/>
    </location>
</feature>
<dbReference type="Proteomes" id="UP000000702">
    <property type="component" value="Unassembled WGS sequence"/>
</dbReference>
<feature type="transmembrane region" description="Helical" evidence="1">
    <location>
        <begin position="47"/>
        <end position="65"/>
    </location>
</feature>
<dbReference type="VEuPathDB" id="TriTrypDB:TcIL3000_0_41140"/>
<comment type="caution">
    <text evidence="2">The sequence shown here is derived from an EMBL/GenBank/DDBJ whole genome shotgun (WGS) entry which is preliminary data.</text>
</comment>
<keyword evidence="1" id="KW-1133">Transmembrane helix</keyword>
<keyword evidence="1" id="KW-0812">Transmembrane</keyword>
<proteinExistence type="predicted"/>
<gene>
    <name evidence="2" type="ORF">TCIL3000_0_41140</name>
</gene>
<keyword evidence="3" id="KW-1185">Reference proteome</keyword>
<feature type="transmembrane region" description="Helical" evidence="1">
    <location>
        <begin position="12"/>
        <end position="35"/>
    </location>
</feature>